<accession>A0ABQ3YEJ8</accession>
<evidence type="ECO:0000313" key="5">
    <source>
        <dbReference type="Proteomes" id="UP000609879"/>
    </source>
</evidence>
<feature type="domain" description="DUF1214" evidence="2">
    <location>
        <begin position="336"/>
        <end position="442"/>
    </location>
</feature>
<dbReference type="Pfam" id="PF06863">
    <property type="entry name" value="DUF1254"/>
    <property type="match status" value="1"/>
</dbReference>
<comment type="caution">
    <text evidence="4">The sequence shown here is derived from an EMBL/GenBank/DDBJ whole genome shotgun (WGS) entry which is preliminary data.</text>
</comment>
<dbReference type="InterPro" id="IPR037049">
    <property type="entry name" value="DUF1214_C_sf"/>
</dbReference>
<dbReference type="InterPro" id="IPR037050">
    <property type="entry name" value="DUF1254_sf"/>
</dbReference>
<dbReference type="EMBL" id="BOMI01000142">
    <property type="protein sequence ID" value="GID78210.1"/>
    <property type="molecule type" value="Genomic_DNA"/>
</dbReference>
<dbReference type="PANTHER" id="PTHR36509">
    <property type="entry name" value="BLL3101 PROTEIN"/>
    <property type="match status" value="1"/>
</dbReference>
<dbReference type="Pfam" id="PF06742">
    <property type="entry name" value="DUF1214"/>
    <property type="match status" value="1"/>
</dbReference>
<dbReference type="Proteomes" id="UP000609879">
    <property type="component" value="Unassembled WGS sequence"/>
</dbReference>
<sequence>MTPGARPARRLPGMATNTRLTRDETVQIGIEAYVYFYPLVTMEITRRQASAGRTGVRAGRGPMNAFHHIRAYPAADFRDVVRPNFDTLYSLAWLDLSAEPMIVSAPAAGDRFFMLPCYDMWTDVFAAPGTRTSGPEPFSFALSAPGWHGSLPDGVEHIPAPTPTVWIIGRVQANGPADYPAVRAFQDRLTAGPLSSWGGAPPEPQPVDDPSVDPDTEPLRQVNRMPAADYFALAAELAAVHPPHLTDWSQLARLRRIGLVAGQPFDLRQQPELVREALAEVPRAAQAELLRTLPRTAPVVNGWLHNIDTMGVYGDHYAKRAVVATVGLGANHPEDAVYPVLQADADGKPLDGSNRYLLHFGAGELPPVDAFWSITMYDAEGFHAANEIDRFAIGDRDPLRFNPDGSLDIAIQHDNPGPDRVANWLPAPPGPLGVTMRLYLPRKQVFTGEWLPPPVRSVG</sequence>
<evidence type="ECO:0000256" key="1">
    <source>
        <dbReference type="SAM" id="MobiDB-lite"/>
    </source>
</evidence>
<feature type="domain" description="DUF1254" evidence="3">
    <location>
        <begin position="63"/>
        <end position="191"/>
    </location>
</feature>
<protein>
    <submittedName>
        <fullName evidence="4">Membrane protein</fullName>
    </submittedName>
</protein>
<name>A0ABQ3YEJ8_9ACTN</name>
<evidence type="ECO:0000313" key="4">
    <source>
        <dbReference type="EMBL" id="GID78210.1"/>
    </source>
</evidence>
<dbReference type="InterPro" id="IPR010679">
    <property type="entry name" value="DUF1254"/>
</dbReference>
<gene>
    <name evidence="4" type="ORF">Ade02nite_68510</name>
</gene>
<feature type="region of interest" description="Disordered" evidence="1">
    <location>
        <begin position="193"/>
        <end position="215"/>
    </location>
</feature>
<dbReference type="InterPro" id="IPR010621">
    <property type="entry name" value="DUF1214"/>
</dbReference>
<dbReference type="SUPFAM" id="SSF160935">
    <property type="entry name" value="VPA0735-like"/>
    <property type="match status" value="1"/>
</dbReference>
<evidence type="ECO:0000259" key="3">
    <source>
        <dbReference type="Pfam" id="PF06863"/>
    </source>
</evidence>
<keyword evidence="5" id="KW-1185">Reference proteome</keyword>
<dbReference type="Gene3D" id="2.60.40.1610">
    <property type="entry name" value="Domain of unknown function DUF1254"/>
    <property type="match status" value="1"/>
</dbReference>
<dbReference type="PANTHER" id="PTHR36509:SF2">
    <property type="entry name" value="BLL3101 PROTEIN"/>
    <property type="match status" value="1"/>
</dbReference>
<evidence type="ECO:0000259" key="2">
    <source>
        <dbReference type="Pfam" id="PF06742"/>
    </source>
</evidence>
<organism evidence="4 5">
    <name type="scientific">Paractinoplanes deccanensis</name>
    <dbReference type="NCBI Taxonomy" id="113561"/>
    <lineage>
        <taxon>Bacteria</taxon>
        <taxon>Bacillati</taxon>
        <taxon>Actinomycetota</taxon>
        <taxon>Actinomycetes</taxon>
        <taxon>Micromonosporales</taxon>
        <taxon>Micromonosporaceae</taxon>
        <taxon>Paractinoplanes</taxon>
    </lineage>
</organism>
<proteinExistence type="predicted"/>
<dbReference type="Gene3D" id="2.60.120.600">
    <property type="entry name" value="Domain of unknown function DUF1214, C-terminal domain"/>
    <property type="match status" value="1"/>
</dbReference>
<reference evidence="4 5" key="1">
    <citation type="submission" date="2021-01" db="EMBL/GenBank/DDBJ databases">
        <title>Whole genome shotgun sequence of Actinoplanes deccanensis NBRC 13994.</title>
        <authorList>
            <person name="Komaki H."/>
            <person name="Tamura T."/>
        </authorList>
    </citation>
    <scope>NUCLEOTIDE SEQUENCE [LARGE SCALE GENOMIC DNA]</scope>
    <source>
        <strain evidence="4 5">NBRC 13994</strain>
    </source>
</reference>